<comment type="cofactor">
    <cofactor evidence="1">
        <name>pyridoxal 5'-phosphate</name>
        <dbReference type="ChEBI" id="CHEBI:597326"/>
    </cofactor>
</comment>
<evidence type="ECO:0000256" key="8">
    <source>
        <dbReference type="RuleBase" id="RU004508"/>
    </source>
</evidence>
<evidence type="ECO:0000256" key="6">
    <source>
        <dbReference type="PIRSR" id="PIRSR000390-1"/>
    </source>
</evidence>
<proteinExistence type="inferred from homology"/>
<comment type="similarity">
    <text evidence="5 8">Belongs to the DegT/DnrJ/EryC1 family.</text>
</comment>
<evidence type="ECO:0000256" key="7">
    <source>
        <dbReference type="PIRSR" id="PIRSR000390-2"/>
    </source>
</evidence>
<feature type="modified residue" description="N6-(pyridoxal phosphate)lysine" evidence="7">
    <location>
        <position position="188"/>
    </location>
</feature>
<dbReference type="Gene3D" id="3.40.640.10">
    <property type="entry name" value="Type I PLP-dependent aspartate aminotransferase-like (Major domain)"/>
    <property type="match status" value="1"/>
</dbReference>
<evidence type="ECO:0000256" key="4">
    <source>
        <dbReference type="ARBA" id="ARBA00022898"/>
    </source>
</evidence>
<dbReference type="CDD" id="cd00616">
    <property type="entry name" value="AHBA_syn"/>
    <property type="match status" value="1"/>
</dbReference>
<dbReference type="Gene3D" id="3.90.1150.10">
    <property type="entry name" value="Aspartate Aminotransferase, domain 1"/>
    <property type="match status" value="1"/>
</dbReference>
<evidence type="ECO:0000256" key="1">
    <source>
        <dbReference type="ARBA" id="ARBA00001933"/>
    </source>
</evidence>
<comment type="caution">
    <text evidence="9">The sequence shown here is derived from an EMBL/GenBank/DDBJ whole genome shotgun (WGS) entry which is preliminary data.</text>
</comment>
<dbReference type="Pfam" id="PF01041">
    <property type="entry name" value="DegT_DnrJ_EryC1"/>
    <property type="match status" value="1"/>
</dbReference>
<reference evidence="9 10" key="1">
    <citation type="submission" date="2018-05" db="EMBL/GenBank/DDBJ databases">
        <title>Genomic analysis of Gracilibacillus dipsosauri DD1 reveals novel features of a salt-tolerant amylase.</title>
        <authorList>
            <person name="Deutch C.E."/>
            <person name="Yang S."/>
        </authorList>
    </citation>
    <scope>NUCLEOTIDE SEQUENCE [LARGE SCALE GENOMIC DNA]</scope>
    <source>
        <strain evidence="9 10">DD1</strain>
    </source>
</reference>
<keyword evidence="4 7" id="KW-0663">Pyridoxal phosphate</keyword>
<evidence type="ECO:0000313" key="9">
    <source>
        <dbReference type="EMBL" id="PWU67165.1"/>
    </source>
</evidence>
<dbReference type="RefSeq" id="WP_109985264.1">
    <property type="nucleotide sequence ID" value="NZ_QGTD01000018.1"/>
</dbReference>
<evidence type="ECO:0000313" key="10">
    <source>
        <dbReference type="Proteomes" id="UP000245624"/>
    </source>
</evidence>
<dbReference type="SUPFAM" id="SSF53383">
    <property type="entry name" value="PLP-dependent transferases"/>
    <property type="match status" value="1"/>
</dbReference>
<evidence type="ECO:0000256" key="5">
    <source>
        <dbReference type="ARBA" id="ARBA00037999"/>
    </source>
</evidence>
<dbReference type="FunFam" id="3.40.640.10:FF:000090">
    <property type="entry name" value="Pyridoxal phosphate-dependent aminotransferase"/>
    <property type="match status" value="1"/>
</dbReference>
<keyword evidence="3 9" id="KW-0808">Transferase</keyword>
<dbReference type="EMBL" id="QGTD01000018">
    <property type="protein sequence ID" value="PWU67165.1"/>
    <property type="molecule type" value="Genomic_DNA"/>
</dbReference>
<dbReference type="AlphaFoldDB" id="A0A317KUS0"/>
<dbReference type="GO" id="GO:0030170">
    <property type="term" value="F:pyridoxal phosphate binding"/>
    <property type="evidence" value="ECO:0007669"/>
    <property type="project" value="TreeGrafter"/>
</dbReference>
<name>A0A317KUS0_9BACI</name>
<dbReference type="Proteomes" id="UP000245624">
    <property type="component" value="Unassembled WGS sequence"/>
</dbReference>
<dbReference type="PANTHER" id="PTHR30244">
    <property type="entry name" value="TRANSAMINASE"/>
    <property type="match status" value="1"/>
</dbReference>
<dbReference type="GO" id="GO:0008483">
    <property type="term" value="F:transaminase activity"/>
    <property type="evidence" value="ECO:0007669"/>
    <property type="project" value="UniProtKB-KW"/>
</dbReference>
<dbReference type="PIRSF" id="PIRSF000390">
    <property type="entry name" value="PLP_StrS"/>
    <property type="match status" value="1"/>
</dbReference>
<dbReference type="InterPro" id="IPR015424">
    <property type="entry name" value="PyrdxlP-dep_Trfase"/>
</dbReference>
<accession>A0A317KUS0</accession>
<protein>
    <submittedName>
        <fullName evidence="9">Aminotransferase DegT</fullName>
    </submittedName>
</protein>
<dbReference type="GO" id="GO:0000271">
    <property type="term" value="P:polysaccharide biosynthetic process"/>
    <property type="evidence" value="ECO:0007669"/>
    <property type="project" value="TreeGrafter"/>
</dbReference>
<evidence type="ECO:0000256" key="2">
    <source>
        <dbReference type="ARBA" id="ARBA00022576"/>
    </source>
</evidence>
<organism evidence="9 10">
    <name type="scientific">Gracilibacillus dipsosauri</name>
    <dbReference type="NCBI Taxonomy" id="178340"/>
    <lineage>
        <taxon>Bacteria</taxon>
        <taxon>Bacillati</taxon>
        <taxon>Bacillota</taxon>
        <taxon>Bacilli</taxon>
        <taxon>Bacillales</taxon>
        <taxon>Bacillaceae</taxon>
        <taxon>Gracilibacillus</taxon>
    </lineage>
</organism>
<keyword evidence="10" id="KW-1185">Reference proteome</keyword>
<dbReference type="InterPro" id="IPR015422">
    <property type="entry name" value="PyrdxlP-dep_Trfase_small"/>
</dbReference>
<evidence type="ECO:0000256" key="3">
    <source>
        <dbReference type="ARBA" id="ARBA00022679"/>
    </source>
</evidence>
<keyword evidence="2 9" id="KW-0032">Aminotransferase</keyword>
<dbReference type="OrthoDB" id="9810913at2"/>
<feature type="active site" description="Proton acceptor" evidence="6">
    <location>
        <position position="188"/>
    </location>
</feature>
<dbReference type="InterPro" id="IPR015421">
    <property type="entry name" value="PyrdxlP-dep_Trfase_major"/>
</dbReference>
<gene>
    <name evidence="9" type="ORF">DLJ74_16450</name>
</gene>
<dbReference type="PANTHER" id="PTHR30244:SF34">
    <property type="entry name" value="DTDP-4-AMINO-4,6-DIDEOXYGALACTOSE TRANSAMINASE"/>
    <property type="match status" value="1"/>
</dbReference>
<sequence>MKDRIFLSSPHMSEEGYEQRYVQEAFETNWIAPLGTNVNEFEKELACKVGSKSAAALSSGTAAIHLALKAAGVGQGDIVFCSTLTFSATANPIIYQNAIPVFIDSDEKTWNMDPDALQEAFEKYPQVKAIIIVHLYGLSADMDKIMDICKKHNVVVIEDAAESLGGYYKGKHTGTFGDYGIYSFNGNKIITTSGGGMLVSNNEKKIAKARFWATQSRDQARHYQHSELGFNYRMSNVVAGIGRGQLKVLEKRVEKKKYIFEFYKKELGHLEGVSFMPINTWDQPNYWLSSIILNGDIKPIDIFKALEKENIESRPIWKPMHLQPYFENYEFIGKGISEKLFEQGVCLPSDTKMTDQDLKRVTTIIKELW</sequence>
<dbReference type="InterPro" id="IPR000653">
    <property type="entry name" value="DegT/StrS_aminotransferase"/>
</dbReference>